<comment type="caution">
    <text evidence="1">The sequence shown here is derived from an EMBL/GenBank/DDBJ whole genome shotgun (WGS) entry which is preliminary data.</text>
</comment>
<evidence type="ECO:0000313" key="2">
    <source>
        <dbReference type="Proteomes" id="UP001500305"/>
    </source>
</evidence>
<dbReference type="EMBL" id="BAAATR010000078">
    <property type="protein sequence ID" value="GAA2280598.1"/>
    <property type="molecule type" value="Genomic_DNA"/>
</dbReference>
<dbReference type="InterPro" id="IPR046185">
    <property type="entry name" value="DUF6213"/>
</dbReference>
<keyword evidence="2" id="KW-1185">Reference proteome</keyword>
<gene>
    <name evidence="1" type="ORF">GCM10010430_78240</name>
</gene>
<evidence type="ECO:0000313" key="1">
    <source>
        <dbReference type="EMBL" id="GAA2280598.1"/>
    </source>
</evidence>
<reference evidence="2" key="1">
    <citation type="journal article" date="2019" name="Int. J. Syst. Evol. Microbiol.">
        <title>The Global Catalogue of Microorganisms (GCM) 10K type strain sequencing project: providing services to taxonomists for standard genome sequencing and annotation.</title>
        <authorList>
            <consortium name="The Broad Institute Genomics Platform"/>
            <consortium name="The Broad Institute Genome Sequencing Center for Infectious Disease"/>
            <person name="Wu L."/>
            <person name="Ma J."/>
        </authorList>
    </citation>
    <scope>NUCLEOTIDE SEQUENCE [LARGE SCALE GENOMIC DNA]</scope>
    <source>
        <strain evidence="2">JCM 7356</strain>
    </source>
</reference>
<protein>
    <submittedName>
        <fullName evidence="1">Uncharacterized protein</fullName>
    </submittedName>
</protein>
<proteinExistence type="predicted"/>
<dbReference type="Pfam" id="PF19719">
    <property type="entry name" value="DUF6213"/>
    <property type="match status" value="1"/>
</dbReference>
<accession>A0ABP5RY52</accession>
<dbReference type="Proteomes" id="UP001500305">
    <property type="component" value="Unassembled WGS sequence"/>
</dbReference>
<organism evidence="1 2">
    <name type="scientific">Kitasatospora cystarginea</name>
    <dbReference type="NCBI Taxonomy" id="58350"/>
    <lineage>
        <taxon>Bacteria</taxon>
        <taxon>Bacillati</taxon>
        <taxon>Actinomycetota</taxon>
        <taxon>Actinomycetes</taxon>
        <taxon>Kitasatosporales</taxon>
        <taxon>Streptomycetaceae</taxon>
        <taxon>Kitasatospora</taxon>
    </lineage>
</organism>
<dbReference type="RefSeq" id="WP_344641322.1">
    <property type="nucleotide sequence ID" value="NZ_BAAATR010000078.1"/>
</dbReference>
<name>A0ABP5RY52_9ACTN</name>
<sequence>MNSDLEESDGQRFRLPVYRLDGELVIPAIAVTDMLRGIAELWETWRRSDQHRMDDETTAVLCTALERFADQLDTECIAVADPRPTR</sequence>